<name>A0ABY7C4G2_9HYPH</name>
<evidence type="ECO:0000256" key="2">
    <source>
        <dbReference type="ARBA" id="ARBA00022617"/>
    </source>
</evidence>
<dbReference type="PANTHER" id="PTHR24302:SF15">
    <property type="entry name" value="FATTY-ACID PEROXYGENASE"/>
    <property type="match status" value="1"/>
</dbReference>
<dbReference type="RefSeq" id="WP_268882344.1">
    <property type="nucleotide sequence ID" value="NZ_CP114029.1"/>
</dbReference>
<gene>
    <name evidence="6" type="ORF">OH818_06985</name>
</gene>
<dbReference type="InterPro" id="IPR002401">
    <property type="entry name" value="Cyt_P450_E_grp-I"/>
</dbReference>
<dbReference type="SUPFAM" id="SSF48264">
    <property type="entry name" value="Cytochrome P450"/>
    <property type="match status" value="1"/>
</dbReference>
<reference evidence="6" key="1">
    <citation type="submission" date="2022-12" db="EMBL/GenBank/DDBJ databases">
        <title>Jiella pelagia sp. nov., isolated from phosphonate enriched culture of Northwest Pacific surface seawater.</title>
        <authorList>
            <person name="Shin D.Y."/>
            <person name="Hwang C.Y."/>
        </authorList>
    </citation>
    <scope>NUCLEOTIDE SEQUENCE</scope>
    <source>
        <strain evidence="6">HL-NP1</strain>
    </source>
</reference>
<comment type="similarity">
    <text evidence="1">Belongs to the cytochrome P450 family.</text>
</comment>
<evidence type="ECO:0000256" key="5">
    <source>
        <dbReference type="ARBA" id="ARBA00023004"/>
    </source>
</evidence>
<keyword evidence="5" id="KW-0408">Iron</keyword>
<dbReference type="InterPro" id="IPR050705">
    <property type="entry name" value="Cytochrome_P450_3A"/>
</dbReference>
<keyword evidence="4" id="KW-0560">Oxidoreductase</keyword>
<sequence>MPNSPTSLGAMIEEAGNPGPMNWIARGRRMKSEGLIRRIVADVRAGRVEAEPNRALGIVTSHRDLSGAVLDEDVCTVELLNVVRPIFAVARYLVFLMAALRDHPQLRPRLTDDSAYRKAFVQEVRRLTPFFPVVAGIARQGFEWRGHHFEAGDRFLLDLYGTTHHEAVWPRADEFSPDRFLSGPGDAYTMIPQGGGDHLVNHRCPGEWATIRIMEAVLAAMVSEVDYDVPPQDLSVDLSAFPTLPKSGFLAAIGAVHPPQ</sequence>
<evidence type="ECO:0000256" key="3">
    <source>
        <dbReference type="ARBA" id="ARBA00022723"/>
    </source>
</evidence>
<keyword evidence="7" id="KW-1185">Reference proteome</keyword>
<organism evidence="6 7">
    <name type="scientific">Jiella pelagia</name>
    <dbReference type="NCBI Taxonomy" id="2986949"/>
    <lineage>
        <taxon>Bacteria</taxon>
        <taxon>Pseudomonadati</taxon>
        <taxon>Pseudomonadota</taxon>
        <taxon>Alphaproteobacteria</taxon>
        <taxon>Hyphomicrobiales</taxon>
        <taxon>Aurantimonadaceae</taxon>
        <taxon>Jiella</taxon>
    </lineage>
</organism>
<dbReference type="Gene3D" id="1.10.630.10">
    <property type="entry name" value="Cytochrome P450"/>
    <property type="match status" value="1"/>
</dbReference>
<keyword evidence="3" id="KW-0479">Metal-binding</keyword>
<evidence type="ECO:0000313" key="6">
    <source>
        <dbReference type="EMBL" id="WAP69919.1"/>
    </source>
</evidence>
<evidence type="ECO:0000313" key="7">
    <source>
        <dbReference type="Proteomes" id="UP001164020"/>
    </source>
</evidence>
<dbReference type="InterPro" id="IPR001128">
    <property type="entry name" value="Cyt_P450"/>
</dbReference>
<accession>A0ABY7C4G2</accession>
<dbReference type="InterPro" id="IPR036396">
    <property type="entry name" value="Cyt_P450_sf"/>
</dbReference>
<keyword evidence="2" id="KW-0349">Heme</keyword>
<evidence type="ECO:0000256" key="4">
    <source>
        <dbReference type="ARBA" id="ARBA00023002"/>
    </source>
</evidence>
<protein>
    <submittedName>
        <fullName evidence="6">Cytochrome P450</fullName>
    </submittedName>
</protein>
<dbReference type="PANTHER" id="PTHR24302">
    <property type="entry name" value="CYTOCHROME P450 FAMILY 3"/>
    <property type="match status" value="1"/>
</dbReference>
<dbReference type="Proteomes" id="UP001164020">
    <property type="component" value="Chromosome"/>
</dbReference>
<dbReference type="PRINTS" id="PR00463">
    <property type="entry name" value="EP450I"/>
</dbReference>
<evidence type="ECO:0000256" key="1">
    <source>
        <dbReference type="ARBA" id="ARBA00010617"/>
    </source>
</evidence>
<dbReference type="EMBL" id="CP114029">
    <property type="protein sequence ID" value="WAP69919.1"/>
    <property type="molecule type" value="Genomic_DNA"/>
</dbReference>
<dbReference type="Pfam" id="PF00067">
    <property type="entry name" value="p450"/>
    <property type="match status" value="1"/>
</dbReference>
<proteinExistence type="inferred from homology"/>